<dbReference type="PANTHER" id="PTHR43214:SF43">
    <property type="entry name" value="TWO-COMPONENT RESPONSE REGULATOR"/>
    <property type="match status" value="1"/>
</dbReference>
<evidence type="ECO:0000313" key="6">
    <source>
        <dbReference type="EMBL" id="WZL76963.1"/>
    </source>
</evidence>
<dbReference type="SMART" id="SM00448">
    <property type="entry name" value="REC"/>
    <property type="match status" value="1"/>
</dbReference>
<name>A0ABZ2YF48_9BACT</name>
<feature type="domain" description="Response regulatory" evidence="5">
    <location>
        <begin position="5"/>
        <end position="121"/>
    </location>
</feature>
<dbReference type="Gene3D" id="3.40.50.2300">
    <property type="match status" value="1"/>
</dbReference>
<accession>A0ABZ2YF48</accession>
<evidence type="ECO:0000259" key="5">
    <source>
        <dbReference type="PROSITE" id="PS50110"/>
    </source>
</evidence>
<evidence type="ECO:0000313" key="7">
    <source>
        <dbReference type="Proteomes" id="UP001461341"/>
    </source>
</evidence>
<keyword evidence="2" id="KW-0238">DNA-binding</keyword>
<dbReference type="PANTHER" id="PTHR43214">
    <property type="entry name" value="TWO-COMPONENT RESPONSE REGULATOR"/>
    <property type="match status" value="1"/>
</dbReference>
<dbReference type="InterPro" id="IPR001789">
    <property type="entry name" value="Sig_transdc_resp-reg_receiver"/>
</dbReference>
<reference evidence="6 7" key="1">
    <citation type="submission" date="2023-03" db="EMBL/GenBank/DDBJ databases">
        <title>Novel Species.</title>
        <authorList>
            <person name="Ma S."/>
        </authorList>
    </citation>
    <scope>NUCLEOTIDE SEQUENCE [LARGE SCALE GENOMIC DNA]</scope>
    <source>
        <strain evidence="6 7">B11</strain>
    </source>
</reference>
<dbReference type="PROSITE" id="PS50110">
    <property type="entry name" value="RESPONSE_REGULATORY"/>
    <property type="match status" value="1"/>
</dbReference>
<sequence>MENTKIAIVDDHALFADGLKALLESKTKIGRCSIFTSSKEAIQKIPLEKPDIVLMDVHLSDANGIQVAEELKSRLPDLKVLILTMDASRELLIQAVSAGVNGYLLKAAPFSKITSCIEAALQGDMVFAEEVSGMLLEEFKKNLSTPRKVSPLLDELSKREKEILTLVAQGKDNQTIARELFISEKTVKNYISNILSKLGIENRMKLIVFALEAGILESDETTRRDI</sequence>
<dbReference type="CDD" id="cd17535">
    <property type="entry name" value="REC_NarL-like"/>
    <property type="match status" value="1"/>
</dbReference>
<dbReference type="PRINTS" id="PR00038">
    <property type="entry name" value="HTHLUXR"/>
</dbReference>
<dbReference type="InterPro" id="IPR039420">
    <property type="entry name" value="WalR-like"/>
</dbReference>
<dbReference type="SMART" id="SM00421">
    <property type="entry name" value="HTH_LUXR"/>
    <property type="match status" value="1"/>
</dbReference>
<dbReference type="EMBL" id="CP121689">
    <property type="protein sequence ID" value="WZL76963.1"/>
    <property type="molecule type" value="Genomic_DNA"/>
</dbReference>
<dbReference type="SUPFAM" id="SSF46894">
    <property type="entry name" value="C-terminal effector domain of the bipartite response regulators"/>
    <property type="match status" value="1"/>
</dbReference>
<dbReference type="InterPro" id="IPR000792">
    <property type="entry name" value="Tscrpt_reg_LuxR_C"/>
</dbReference>
<dbReference type="InterPro" id="IPR011006">
    <property type="entry name" value="CheY-like_superfamily"/>
</dbReference>
<dbReference type="PROSITE" id="PS50043">
    <property type="entry name" value="HTH_LUXR_2"/>
    <property type="match status" value="1"/>
</dbReference>
<dbReference type="RefSeq" id="WP_369019128.1">
    <property type="nucleotide sequence ID" value="NZ_CP121689.1"/>
</dbReference>
<dbReference type="InterPro" id="IPR016032">
    <property type="entry name" value="Sig_transdc_resp-reg_C-effctor"/>
</dbReference>
<dbReference type="Pfam" id="PF00072">
    <property type="entry name" value="Response_reg"/>
    <property type="match status" value="1"/>
</dbReference>
<gene>
    <name evidence="6" type="ORF">QBE54_04335</name>
</gene>
<dbReference type="Pfam" id="PF00196">
    <property type="entry name" value="GerE"/>
    <property type="match status" value="1"/>
</dbReference>
<dbReference type="SUPFAM" id="SSF52172">
    <property type="entry name" value="CheY-like"/>
    <property type="match status" value="1"/>
</dbReference>
<protein>
    <submittedName>
        <fullName evidence="6">Response regulator transcription factor</fullName>
    </submittedName>
</protein>
<dbReference type="InterPro" id="IPR058245">
    <property type="entry name" value="NreC/VraR/RcsB-like_REC"/>
</dbReference>
<evidence type="ECO:0000259" key="4">
    <source>
        <dbReference type="PROSITE" id="PS50043"/>
    </source>
</evidence>
<evidence type="ECO:0000256" key="1">
    <source>
        <dbReference type="ARBA" id="ARBA00022553"/>
    </source>
</evidence>
<organism evidence="6 7">
    <name type="scientific">Thermatribacter velox</name>
    <dbReference type="NCBI Taxonomy" id="3039681"/>
    <lineage>
        <taxon>Bacteria</taxon>
        <taxon>Pseudomonadati</taxon>
        <taxon>Atribacterota</taxon>
        <taxon>Atribacteria</taxon>
        <taxon>Atribacterales</taxon>
        <taxon>Thermatribacteraceae</taxon>
        <taxon>Thermatribacter</taxon>
    </lineage>
</organism>
<dbReference type="PROSITE" id="PS00622">
    <property type="entry name" value="HTH_LUXR_1"/>
    <property type="match status" value="1"/>
</dbReference>
<dbReference type="Proteomes" id="UP001461341">
    <property type="component" value="Chromosome"/>
</dbReference>
<feature type="modified residue" description="4-aspartylphosphate" evidence="3">
    <location>
        <position position="56"/>
    </location>
</feature>
<dbReference type="CDD" id="cd06170">
    <property type="entry name" value="LuxR_C_like"/>
    <property type="match status" value="1"/>
</dbReference>
<feature type="domain" description="HTH luxR-type" evidence="4">
    <location>
        <begin position="149"/>
        <end position="214"/>
    </location>
</feature>
<keyword evidence="7" id="KW-1185">Reference proteome</keyword>
<evidence type="ECO:0000256" key="2">
    <source>
        <dbReference type="ARBA" id="ARBA00023125"/>
    </source>
</evidence>
<proteinExistence type="predicted"/>
<keyword evidence="1 3" id="KW-0597">Phosphoprotein</keyword>
<evidence type="ECO:0000256" key="3">
    <source>
        <dbReference type="PROSITE-ProRule" id="PRU00169"/>
    </source>
</evidence>